<dbReference type="InParanoid" id="T1F834"/>
<reference evidence="2" key="3">
    <citation type="submission" date="2015-06" db="UniProtKB">
        <authorList>
            <consortium name="EnsemblMetazoa"/>
        </authorList>
    </citation>
    <scope>IDENTIFICATION</scope>
</reference>
<dbReference type="SUPFAM" id="SSF57667">
    <property type="entry name" value="beta-beta-alpha zinc fingers"/>
    <property type="match status" value="1"/>
</dbReference>
<dbReference type="SMART" id="SM00614">
    <property type="entry name" value="ZnF_BED"/>
    <property type="match status" value="1"/>
</dbReference>
<dbReference type="GeneID" id="20204983"/>
<keyword evidence="3" id="KW-1185">Reference proteome</keyword>
<reference evidence="1 3" key="2">
    <citation type="journal article" date="2013" name="Nature">
        <title>Insights into bilaterian evolution from three spiralian genomes.</title>
        <authorList>
            <person name="Simakov O."/>
            <person name="Marletaz F."/>
            <person name="Cho S.J."/>
            <person name="Edsinger-Gonzales E."/>
            <person name="Havlak P."/>
            <person name="Hellsten U."/>
            <person name="Kuo D.H."/>
            <person name="Larsson T."/>
            <person name="Lv J."/>
            <person name="Arendt D."/>
            <person name="Savage R."/>
            <person name="Osoegawa K."/>
            <person name="de Jong P."/>
            <person name="Grimwood J."/>
            <person name="Chapman J.A."/>
            <person name="Shapiro H."/>
            <person name="Aerts A."/>
            <person name="Otillar R.P."/>
            <person name="Terry A.Y."/>
            <person name="Boore J.L."/>
            <person name="Grigoriev I.V."/>
            <person name="Lindberg D.R."/>
            <person name="Seaver E.C."/>
            <person name="Weisblat D.A."/>
            <person name="Putnam N.H."/>
            <person name="Rokhsar D.S."/>
        </authorList>
    </citation>
    <scope>NUCLEOTIDE SEQUENCE</scope>
</reference>
<dbReference type="CTD" id="20204983"/>
<sequence>MERCDLLKLIASKSEAIKFIPNSNAVSSIWGNFVLVNVEDVYSNFIECINCKVLLKWKKRDGTSGLMNHTKACPKINAKIGIFVAAGMGWEAYGAGMGWEAYGAGREGNGNKVMRATKMKRDMLASLPRLVTNLTAAFSINCNLYNRNVQTARHHNDTNTFQPATLNS</sequence>
<dbReference type="EnsemblMetazoa" id="HelroT174407">
    <property type="protein sequence ID" value="HelroP174407"/>
    <property type="gene ID" value="HelroG174407"/>
</dbReference>
<dbReference type="InterPro" id="IPR036236">
    <property type="entry name" value="Znf_C2H2_sf"/>
</dbReference>
<dbReference type="GO" id="GO:0005634">
    <property type="term" value="C:nucleus"/>
    <property type="evidence" value="ECO:0000318"/>
    <property type="project" value="GO_Central"/>
</dbReference>
<organism evidence="2 3">
    <name type="scientific">Helobdella robusta</name>
    <name type="common">Californian leech</name>
    <dbReference type="NCBI Taxonomy" id="6412"/>
    <lineage>
        <taxon>Eukaryota</taxon>
        <taxon>Metazoa</taxon>
        <taxon>Spiralia</taxon>
        <taxon>Lophotrochozoa</taxon>
        <taxon>Annelida</taxon>
        <taxon>Clitellata</taxon>
        <taxon>Hirudinea</taxon>
        <taxon>Rhynchobdellida</taxon>
        <taxon>Glossiphoniidae</taxon>
        <taxon>Helobdella</taxon>
    </lineage>
</organism>
<protein>
    <recommendedName>
        <fullName evidence="4">BED-type domain-containing protein</fullName>
    </recommendedName>
</protein>
<reference evidence="3" key="1">
    <citation type="submission" date="2012-12" db="EMBL/GenBank/DDBJ databases">
        <authorList>
            <person name="Hellsten U."/>
            <person name="Grimwood J."/>
            <person name="Chapman J.A."/>
            <person name="Shapiro H."/>
            <person name="Aerts A."/>
            <person name="Otillar R.P."/>
            <person name="Terry A.Y."/>
            <person name="Boore J.L."/>
            <person name="Simakov O."/>
            <person name="Marletaz F."/>
            <person name="Cho S.-J."/>
            <person name="Edsinger-Gonzales E."/>
            <person name="Havlak P."/>
            <person name="Kuo D.-H."/>
            <person name="Larsson T."/>
            <person name="Lv J."/>
            <person name="Arendt D."/>
            <person name="Savage R."/>
            <person name="Osoegawa K."/>
            <person name="de Jong P."/>
            <person name="Lindberg D.R."/>
            <person name="Seaver E.C."/>
            <person name="Weisblat D.A."/>
            <person name="Putnam N.H."/>
            <person name="Grigoriev I.V."/>
            <person name="Rokhsar D.S."/>
        </authorList>
    </citation>
    <scope>NUCLEOTIDE SEQUENCE</scope>
</reference>
<dbReference type="HOGENOM" id="CLU_1588282_0_0_1"/>
<dbReference type="GO" id="GO:0006357">
    <property type="term" value="P:regulation of transcription by RNA polymerase II"/>
    <property type="evidence" value="ECO:0000318"/>
    <property type="project" value="GO_Central"/>
</dbReference>
<evidence type="ECO:0000313" key="3">
    <source>
        <dbReference type="Proteomes" id="UP000015101"/>
    </source>
</evidence>
<evidence type="ECO:0000313" key="1">
    <source>
        <dbReference type="EMBL" id="ESO02932.1"/>
    </source>
</evidence>
<evidence type="ECO:0008006" key="4">
    <source>
        <dbReference type="Google" id="ProtNLM"/>
    </source>
</evidence>
<accession>T1F834</accession>
<dbReference type="EMBL" id="AMQM01004907">
    <property type="status" value="NOT_ANNOTATED_CDS"/>
    <property type="molecule type" value="Genomic_DNA"/>
</dbReference>
<name>T1F834_HELRO</name>
<dbReference type="AlphaFoldDB" id="T1F834"/>
<dbReference type="KEGG" id="hro:HELRODRAFT_174407"/>
<dbReference type="EMBL" id="KB096716">
    <property type="protein sequence ID" value="ESO02932.1"/>
    <property type="molecule type" value="Genomic_DNA"/>
</dbReference>
<evidence type="ECO:0000313" key="2">
    <source>
        <dbReference type="EnsemblMetazoa" id="HelroP174407"/>
    </source>
</evidence>
<dbReference type="Proteomes" id="UP000015101">
    <property type="component" value="Unassembled WGS sequence"/>
</dbReference>
<gene>
    <name evidence="2" type="primary">20204983</name>
    <name evidence="1" type="ORF">HELRODRAFT_174407</name>
</gene>
<proteinExistence type="predicted"/>
<dbReference type="RefSeq" id="XP_009019146.1">
    <property type="nucleotide sequence ID" value="XM_009020898.1"/>
</dbReference>